<proteinExistence type="predicted"/>
<organism evidence="2">
    <name type="scientific">Deinococcus sonorensis KR-87</name>
    <dbReference type="NCBI Taxonomy" id="694439"/>
    <lineage>
        <taxon>Bacteria</taxon>
        <taxon>Thermotogati</taxon>
        <taxon>Deinococcota</taxon>
        <taxon>Deinococci</taxon>
        <taxon>Deinococcales</taxon>
        <taxon>Deinococcaceae</taxon>
        <taxon>Deinococcus</taxon>
    </lineage>
</organism>
<name>A0AAU7UBA9_9DEIO</name>
<evidence type="ECO:0000313" key="2">
    <source>
        <dbReference type="EMBL" id="XBV85746.1"/>
    </source>
</evidence>
<accession>A0AAU7UBA9</accession>
<gene>
    <name evidence="2" type="ORF">ABOD76_05420</name>
</gene>
<dbReference type="AlphaFoldDB" id="A0AAU7UBA9"/>
<protein>
    <submittedName>
        <fullName evidence="2">Uncharacterized protein</fullName>
    </submittedName>
</protein>
<dbReference type="KEGG" id="dsc:ABOD76_05420"/>
<feature type="compositionally biased region" description="Basic and acidic residues" evidence="1">
    <location>
        <begin position="83"/>
        <end position="98"/>
    </location>
</feature>
<evidence type="ECO:0000256" key="1">
    <source>
        <dbReference type="SAM" id="MobiDB-lite"/>
    </source>
</evidence>
<reference evidence="2" key="1">
    <citation type="submission" date="2024-06" db="EMBL/GenBank/DDBJ databases">
        <title>Draft Genome Sequence of Deinococcus sonorensis Type Strain KR-87, a Biofilm Producing Representative of the Genus Deinococcus.</title>
        <authorList>
            <person name="Boren L.S."/>
            <person name="Grosso R.A."/>
            <person name="Hugenberg-Cox A.N."/>
            <person name="Hill J.T.E."/>
            <person name="Albert C.M."/>
            <person name="Tuohy J.M."/>
        </authorList>
    </citation>
    <scope>NUCLEOTIDE SEQUENCE</scope>
    <source>
        <strain evidence="2">KR-87</strain>
    </source>
</reference>
<feature type="region of interest" description="Disordered" evidence="1">
    <location>
        <begin position="77"/>
        <end position="109"/>
    </location>
</feature>
<dbReference type="RefSeq" id="WP_350243787.1">
    <property type="nucleotide sequence ID" value="NZ_CP158299.1"/>
</dbReference>
<dbReference type="EMBL" id="CP158299">
    <property type="protein sequence ID" value="XBV85746.1"/>
    <property type="molecule type" value="Genomic_DNA"/>
</dbReference>
<sequence length="109" mass="12219">MHRGWEVTARLLADERALRSTVEAALGEAREVFFETAEHIALVRESLADDSKLLSLAREQLENSRVLLQRASRSSLALTTATPDRRRPEGAERTRANEWPRPTGTKAVP</sequence>